<comment type="caution">
    <text evidence="1">The sequence shown here is derived from an EMBL/GenBank/DDBJ whole genome shotgun (WGS) entry which is preliminary data.</text>
</comment>
<dbReference type="PANTHER" id="PTHR36061">
    <property type="match status" value="1"/>
</dbReference>
<dbReference type="RefSeq" id="WP_215608322.1">
    <property type="nucleotide sequence ID" value="NZ_JADOES010000010.1"/>
</dbReference>
<organism evidence="1 2">
    <name type="scientific">Leptothoe spongobia TAU-MAC 1115</name>
    <dbReference type="NCBI Taxonomy" id="1967444"/>
    <lineage>
        <taxon>Bacteria</taxon>
        <taxon>Bacillati</taxon>
        <taxon>Cyanobacteriota</taxon>
        <taxon>Cyanophyceae</taxon>
        <taxon>Nodosilineales</taxon>
        <taxon>Cymatolegaceae</taxon>
        <taxon>Leptothoe</taxon>
        <taxon>Leptothoe spongobia</taxon>
    </lineage>
</organism>
<proteinExistence type="predicted"/>
<name>A0A947GIH5_9CYAN</name>
<sequence>MPNLNHNPNQPSDFQQGQSIVTLADNDGHTLACYVEKAIILSDSGQEYLLLLPVAAPIEVFSWQDEDDTLADIEDEEIDALFPSARAVLAELDLTLQRSAYTLTAVGDIPDADDDSCFALEVDDDGATDNFQMLAQFYHHEQRYVACTPLEPLLFFAYRTESDMVALLSPEEFQRLQPEIEDQLFEGLD</sequence>
<dbReference type="PANTHER" id="PTHR36061:SF3">
    <property type="entry name" value="OS04G0692200 PROTEIN"/>
    <property type="match status" value="1"/>
</dbReference>
<dbReference type="InterPro" id="IPR022203">
    <property type="entry name" value="DUF3727"/>
</dbReference>
<gene>
    <name evidence="1" type="ORF">IXB50_07425</name>
</gene>
<reference evidence="1" key="1">
    <citation type="submission" date="2020-11" db="EMBL/GenBank/DDBJ databases">
        <authorList>
            <person name="Konstantinou D."/>
            <person name="Gkelis S."/>
            <person name="Popin R."/>
            <person name="Fewer D."/>
            <person name="Sivonen K."/>
        </authorList>
    </citation>
    <scope>NUCLEOTIDE SEQUENCE</scope>
    <source>
        <strain evidence="1">TAU-MAC 1115</strain>
    </source>
</reference>
<evidence type="ECO:0000313" key="1">
    <source>
        <dbReference type="EMBL" id="MBT9315253.1"/>
    </source>
</evidence>
<accession>A0A947GIH5</accession>
<dbReference type="Pfam" id="PF12527">
    <property type="entry name" value="DUF3727"/>
    <property type="match status" value="1"/>
</dbReference>
<dbReference type="EMBL" id="JADOES010000010">
    <property type="protein sequence ID" value="MBT9315253.1"/>
    <property type="molecule type" value="Genomic_DNA"/>
</dbReference>
<protein>
    <submittedName>
        <fullName evidence="1">DUF3727 domain-containing protein</fullName>
    </submittedName>
</protein>
<evidence type="ECO:0000313" key="2">
    <source>
        <dbReference type="Proteomes" id="UP000717364"/>
    </source>
</evidence>
<keyword evidence="2" id="KW-1185">Reference proteome</keyword>
<dbReference type="Proteomes" id="UP000717364">
    <property type="component" value="Unassembled WGS sequence"/>
</dbReference>
<dbReference type="AlphaFoldDB" id="A0A947GIH5"/>
<reference evidence="1" key="2">
    <citation type="journal article" date="2021" name="Mar. Drugs">
        <title>Genome Reduction and Secondary Metabolism of the Marine Sponge-Associated Cyanobacterium Leptothoe.</title>
        <authorList>
            <person name="Konstantinou D."/>
            <person name="Popin R.V."/>
            <person name="Fewer D.P."/>
            <person name="Sivonen K."/>
            <person name="Gkelis S."/>
        </authorList>
    </citation>
    <scope>NUCLEOTIDE SEQUENCE</scope>
    <source>
        <strain evidence="1">TAU-MAC 1115</strain>
    </source>
</reference>